<reference evidence="1 2" key="1">
    <citation type="submission" date="2019-06" db="EMBL/GenBank/DDBJ databases">
        <title>Comparative genomics and metabolomics analyses of clavulanic acid producing Streptomyces species provides insight into specialized metabolism and evolution of beta-lactam biosynthetic gene clusters.</title>
        <authorList>
            <person name="Moore M.A."/>
            <person name="Cruz-Morales P."/>
            <person name="Barona Gomez F."/>
            <person name="Kapil T."/>
        </authorList>
    </citation>
    <scope>NUCLEOTIDE SEQUENCE [LARGE SCALE GENOMIC DNA]</scope>
    <source>
        <strain evidence="1 2">T-272</strain>
    </source>
</reference>
<evidence type="ECO:0000313" key="1">
    <source>
        <dbReference type="EMBL" id="MQS37323.1"/>
    </source>
</evidence>
<comment type="caution">
    <text evidence="1">The sequence shown here is derived from an EMBL/GenBank/DDBJ whole genome shotgun (WGS) entry which is preliminary data.</text>
</comment>
<evidence type="ECO:0000313" key="2">
    <source>
        <dbReference type="Proteomes" id="UP000460558"/>
    </source>
</evidence>
<name>A0ABW9NVJ5_9ACTN</name>
<gene>
    <name evidence="1" type="ORF">FFZ77_17335</name>
</gene>
<sequence length="328" mass="38085">MLDNNIWSYLGDERAGNRLKKVARYLGHRVVTVPSVLLEVWQHPRTDKRAAIVEAITTATDERLRSEADREGAEVVAEVRRLHPEWIRAMPDTGREATWRTYWTKTFWREAVEHHGLFRNTDQARRTARTVQFVVDNQKEQRERLREARFDLRDLSRITMSPSEETTAEQRTGWRTGERIAAWRPYNQEVYWRAFATGRRSVLTHEDTTYADWVGARVDLRAMCAAREDFNRFWLYEVEAAHMPRNWLRWAADTVQADMKVTGGNPVDCQHASYLPDCEVFLTADKNFLRVLDRIAEEAPVPVGRARRVAPAAHDGIVEAIEATLCPL</sequence>
<dbReference type="Proteomes" id="UP000460558">
    <property type="component" value="Unassembled WGS sequence"/>
</dbReference>
<proteinExistence type="predicted"/>
<organism evidence="1 2">
    <name type="scientific">Streptomyces katsurahamanus</name>
    <dbReference type="NCBI Taxonomy" id="2577098"/>
    <lineage>
        <taxon>Bacteria</taxon>
        <taxon>Bacillati</taxon>
        <taxon>Actinomycetota</taxon>
        <taxon>Actinomycetes</taxon>
        <taxon>Kitasatosporales</taxon>
        <taxon>Streptomycetaceae</taxon>
        <taxon>Streptomyces</taxon>
    </lineage>
</organism>
<evidence type="ECO:0008006" key="3">
    <source>
        <dbReference type="Google" id="ProtNLM"/>
    </source>
</evidence>
<keyword evidence="2" id="KW-1185">Reference proteome</keyword>
<accession>A0ABW9NVJ5</accession>
<dbReference type="EMBL" id="VDEQ01000192">
    <property type="protein sequence ID" value="MQS37323.1"/>
    <property type="molecule type" value="Genomic_DNA"/>
</dbReference>
<protein>
    <recommendedName>
        <fullName evidence="3">DUF4935 domain-containing protein</fullName>
    </recommendedName>
</protein>